<dbReference type="InterPro" id="IPR036451">
    <property type="entry name" value="CblAdoTrfase-like_sf"/>
</dbReference>
<sequence length="204" mass="22363">MVYISKVYTKFGDAGQTMLASGDTVPKSSPRVRAYGDVDELNATVGMVRLELSRDGAGQALRESGDGFVAELDRELGRIQQELFNLGAELATPKAADAPEEVKLKIEARHVTALEQAIDRLNEPLEPLRSFILPGGGPTGTLAHLARTVCRRAEREVVALAAVEPVRGEACRYLNRLSDYMFVLARAVAQKFGYDEVLWDQENT</sequence>
<dbReference type="SUPFAM" id="SSF89028">
    <property type="entry name" value="Cobalamin adenosyltransferase-like"/>
    <property type="match status" value="1"/>
</dbReference>
<dbReference type="eggNOG" id="COG2096">
    <property type="taxonomic scope" value="Bacteria"/>
</dbReference>
<evidence type="ECO:0000256" key="9">
    <source>
        <dbReference type="ARBA" id="ARBA00022840"/>
    </source>
</evidence>
<dbReference type="InterPro" id="IPR016030">
    <property type="entry name" value="CblAdoTrfase-like"/>
</dbReference>
<dbReference type="Pfam" id="PF01923">
    <property type="entry name" value="Cob_adeno_trans"/>
    <property type="match status" value="1"/>
</dbReference>
<evidence type="ECO:0000256" key="15">
    <source>
        <dbReference type="RuleBase" id="RU366026"/>
    </source>
</evidence>
<keyword evidence="15" id="KW-0169">Cobalamin biosynthesis</keyword>
<keyword evidence="18" id="KW-1185">Reference proteome</keyword>
<dbReference type="GO" id="GO:0009236">
    <property type="term" value="P:cobalamin biosynthetic process"/>
    <property type="evidence" value="ECO:0007669"/>
    <property type="project" value="UniProtKB-UniRule"/>
</dbReference>
<dbReference type="NCBIfam" id="TIGR00636">
    <property type="entry name" value="PduO_Nterm"/>
    <property type="match status" value="1"/>
</dbReference>
<organism evidence="17 18">
    <name type="scientific">Plesiocystis pacifica SIR-1</name>
    <dbReference type="NCBI Taxonomy" id="391625"/>
    <lineage>
        <taxon>Bacteria</taxon>
        <taxon>Pseudomonadati</taxon>
        <taxon>Myxococcota</taxon>
        <taxon>Polyangia</taxon>
        <taxon>Nannocystales</taxon>
        <taxon>Nannocystaceae</taxon>
        <taxon>Plesiocystis</taxon>
    </lineage>
</organism>
<evidence type="ECO:0000256" key="12">
    <source>
        <dbReference type="ARBA" id="ARBA00033354"/>
    </source>
</evidence>
<evidence type="ECO:0000256" key="4">
    <source>
        <dbReference type="ARBA" id="ARBA00012454"/>
    </source>
</evidence>
<dbReference type="GO" id="GO:0005737">
    <property type="term" value="C:cytoplasm"/>
    <property type="evidence" value="ECO:0007669"/>
    <property type="project" value="UniProtKB-SubCell"/>
</dbReference>
<evidence type="ECO:0000256" key="10">
    <source>
        <dbReference type="ARBA" id="ARBA00031529"/>
    </source>
</evidence>
<comment type="catalytic activity">
    <reaction evidence="14 15">
        <text>2 cob(II)alamin + reduced [electron-transfer flavoprotein] + 2 ATP = 2 adenosylcob(III)alamin + 2 triphosphate + oxidized [electron-transfer flavoprotein] + 3 H(+)</text>
        <dbReference type="Rhea" id="RHEA:28671"/>
        <dbReference type="Rhea" id="RHEA-COMP:10685"/>
        <dbReference type="Rhea" id="RHEA-COMP:10686"/>
        <dbReference type="ChEBI" id="CHEBI:15378"/>
        <dbReference type="ChEBI" id="CHEBI:16304"/>
        <dbReference type="ChEBI" id="CHEBI:18036"/>
        <dbReference type="ChEBI" id="CHEBI:18408"/>
        <dbReference type="ChEBI" id="CHEBI:30616"/>
        <dbReference type="ChEBI" id="CHEBI:57692"/>
        <dbReference type="ChEBI" id="CHEBI:58307"/>
        <dbReference type="EC" id="2.5.1.17"/>
    </reaction>
</comment>
<name>A6GG44_9BACT</name>
<comment type="caution">
    <text evidence="17">The sequence shown here is derived from an EMBL/GenBank/DDBJ whole genome shotgun (WGS) entry which is preliminary data.</text>
</comment>
<evidence type="ECO:0000256" key="14">
    <source>
        <dbReference type="ARBA" id="ARBA00048692"/>
    </source>
</evidence>
<evidence type="ECO:0000256" key="7">
    <source>
        <dbReference type="ARBA" id="ARBA00022679"/>
    </source>
</evidence>
<evidence type="ECO:0000256" key="5">
    <source>
        <dbReference type="ARBA" id="ARBA00020963"/>
    </source>
</evidence>
<dbReference type="AlphaFoldDB" id="A6GG44"/>
<accession>A6GG44</accession>
<dbReference type="PANTHER" id="PTHR12213:SF0">
    <property type="entry name" value="CORRINOID ADENOSYLTRANSFERASE MMAB"/>
    <property type="match status" value="1"/>
</dbReference>
<dbReference type="PANTHER" id="PTHR12213">
    <property type="entry name" value="CORRINOID ADENOSYLTRANSFERASE"/>
    <property type="match status" value="1"/>
</dbReference>
<dbReference type="FunFam" id="1.20.1200.10:FF:000003">
    <property type="entry name" value="ATP:cob(I)alamin adenosyltransferase"/>
    <property type="match status" value="1"/>
</dbReference>
<dbReference type="Proteomes" id="UP000005801">
    <property type="component" value="Unassembled WGS sequence"/>
</dbReference>
<dbReference type="GO" id="GO:0005524">
    <property type="term" value="F:ATP binding"/>
    <property type="evidence" value="ECO:0007669"/>
    <property type="project" value="UniProtKB-UniRule"/>
</dbReference>
<dbReference type="UniPathway" id="UPA00148">
    <property type="reaction ID" value="UER00233"/>
</dbReference>
<dbReference type="OrthoDB" id="9778896at2"/>
<evidence type="ECO:0000313" key="17">
    <source>
        <dbReference type="EMBL" id="EDM75172.1"/>
    </source>
</evidence>
<proteinExistence type="inferred from homology"/>
<comment type="catalytic activity">
    <reaction evidence="13 15">
        <text>2 cob(II)yrinate a,c diamide + reduced [electron-transfer flavoprotein] + 2 ATP = 2 adenosylcob(III)yrinate a,c-diamide + 2 triphosphate + oxidized [electron-transfer flavoprotein] + 3 H(+)</text>
        <dbReference type="Rhea" id="RHEA:11528"/>
        <dbReference type="Rhea" id="RHEA-COMP:10685"/>
        <dbReference type="Rhea" id="RHEA-COMP:10686"/>
        <dbReference type="ChEBI" id="CHEBI:15378"/>
        <dbReference type="ChEBI" id="CHEBI:18036"/>
        <dbReference type="ChEBI" id="CHEBI:30616"/>
        <dbReference type="ChEBI" id="CHEBI:57692"/>
        <dbReference type="ChEBI" id="CHEBI:58307"/>
        <dbReference type="ChEBI" id="CHEBI:58503"/>
        <dbReference type="ChEBI" id="CHEBI:58537"/>
        <dbReference type="EC" id="2.5.1.17"/>
    </reaction>
</comment>
<comment type="similarity">
    <text evidence="3 15">Belongs to the Cob(I)alamin adenosyltransferase family.</text>
</comment>
<keyword evidence="8 15" id="KW-0547">Nucleotide-binding</keyword>
<dbReference type="Gene3D" id="1.20.1200.10">
    <property type="entry name" value="Cobalamin adenosyltransferase-like"/>
    <property type="match status" value="1"/>
</dbReference>
<keyword evidence="7 15" id="KW-0808">Transferase</keyword>
<evidence type="ECO:0000256" key="2">
    <source>
        <dbReference type="ARBA" id="ARBA00005121"/>
    </source>
</evidence>
<comment type="subcellular location">
    <subcellularLocation>
        <location evidence="1">Cytoplasm</location>
    </subcellularLocation>
</comment>
<evidence type="ECO:0000256" key="6">
    <source>
        <dbReference type="ARBA" id="ARBA00022490"/>
    </source>
</evidence>
<comment type="pathway">
    <text evidence="2 15">Cofactor biosynthesis; adenosylcobalamin biosynthesis; adenosylcobalamin from cob(II)yrinate a,c-diamide: step 2/7.</text>
</comment>
<dbReference type="GO" id="GO:0008817">
    <property type="term" value="F:corrinoid adenosyltransferase activity"/>
    <property type="evidence" value="ECO:0007669"/>
    <property type="project" value="UniProtKB-UniRule"/>
</dbReference>
<evidence type="ECO:0000256" key="13">
    <source>
        <dbReference type="ARBA" id="ARBA00048555"/>
    </source>
</evidence>
<feature type="domain" description="Cobalamin adenosyltransferase-like" evidence="16">
    <location>
        <begin position="7"/>
        <end position="187"/>
    </location>
</feature>
<keyword evidence="9 15" id="KW-0067">ATP-binding</keyword>
<dbReference type="InterPro" id="IPR029499">
    <property type="entry name" value="PduO-typ"/>
</dbReference>
<gene>
    <name evidence="17" type="ORF">PPSIR1_08072</name>
</gene>
<dbReference type="EMBL" id="ABCS01000101">
    <property type="protein sequence ID" value="EDM75172.1"/>
    <property type="molecule type" value="Genomic_DNA"/>
</dbReference>
<dbReference type="RefSeq" id="WP_006975684.1">
    <property type="nucleotide sequence ID" value="NZ_ABCS01000101.1"/>
</dbReference>
<evidence type="ECO:0000256" key="11">
    <source>
        <dbReference type="ARBA" id="ARBA00033334"/>
    </source>
</evidence>
<evidence type="ECO:0000313" key="18">
    <source>
        <dbReference type="Proteomes" id="UP000005801"/>
    </source>
</evidence>
<dbReference type="STRING" id="391625.PPSIR1_08072"/>
<evidence type="ECO:0000256" key="1">
    <source>
        <dbReference type="ARBA" id="ARBA00004496"/>
    </source>
</evidence>
<evidence type="ECO:0000256" key="3">
    <source>
        <dbReference type="ARBA" id="ARBA00007487"/>
    </source>
</evidence>
<protein>
    <recommendedName>
        <fullName evidence="5 15">Corrinoid adenosyltransferase</fullName>
        <ecNumber evidence="4 15">2.5.1.17</ecNumber>
    </recommendedName>
    <alternativeName>
        <fullName evidence="10 15">Cob(II)alamin adenosyltransferase</fullName>
    </alternativeName>
    <alternativeName>
        <fullName evidence="12 15">Cob(II)yrinic acid a,c-diamide adenosyltransferase</fullName>
    </alternativeName>
    <alternativeName>
        <fullName evidence="11 15">Cobinamide/cobalamin adenosyltransferase</fullName>
    </alternativeName>
</protein>
<dbReference type="EC" id="2.5.1.17" evidence="4 15"/>
<evidence type="ECO:0000259" key="16">
    <source>
        <dbReference type="Pfam" id="PF01923"/>
    </source>
</evidence>
<keyword evidence="6" id="KW-0963">Cytoplasm</keyword>
<reference evidence="17 18" key="1">
    <citation type="submission" date="2007-06" db="EMBL/GenBank/DDBJ databases">
        <authorList>
            <person name="Shimkets L."/>
            <person name="Ferriera S."/>
            <person name="Johnson J."/>
            <person name="Kravitz S."/>
            <person name="Beeson K."/>
            <person name="Sutton G."/>
            <person name="Rogers Y.-H."/>
            <person name="Friedman R."/>
            <person name="Frazier M."/>
            <person name="Venter J.C."/>
        </authorList>
    </citation>
    <scope>NUCLEOTIDE SEQUENCE [LARGE SCALE GENOMIC DNA]</scope>
    <source>
        <strain evidence="17 18">SIR-1</strain>
    </source>
</reference>
<evidence type="ECO:0000256" key="8">
    <source>
        <dbReference type="ARBA" id="ARBA00022741"/>
    </source>
</evidence>